<feature type="compositionally biased region" description="Acidic residues" evidence="1">
    <location>
        <begin position="139"/>
        <end position="156"/>
    </location>
</feature>
<evidence type="ECO:0000313" key="2">
    <source>
        <dbReference type="EMBL" id="NEU66577.1"/>
    </source>
</evidence>
<name>A0A6M0IFC5_9BACT</name>
<feature type="compositionally biased region" description="Basic and acidic residues" evidence="1">
    <location>
        <begin position="30"/>
        <end position="43"/>
    </location>
</feature>
<keyword evidence="3" id="KW-1185">Reference proteome</keyword>
<evidence type="ECO:0000256" key="1">
    <source>
        <dbReference type="SAM" id="MobiDB-lite"/>
    </source>
</evidence>
<proteinExistence type="predicted"/>
<gene>
    <name evidence="2" type="ORF">GK091_06775</name>
</gene>
<comment type="caution">
    <text evidence="2">The sequence shown here is derived from an EMBL/GenBank/DDBJ whole genome shotgun (WGS) entry which is preliminary data.</text>
</comment>
<dbReference type="AlphaFoldDB" id="A0A6M0IFC5"/>
<reference evidence="2 3" key="1">
    <citation type="submission" date="2020-02" db="EMBL/GenBank/DDBJ databases">
        <title>Draft genome sequence of two Spirosoma agri KCTC 52727 and Spirosoma terrae KCTC 52035.</title>
        <authorList>
            <person name="Rojas J."/>
            <person name="Ambika Manirajan B."/>
            <person name="Ratering S."/>
            <person name="Suarez C."/>
            <person name="Schnell S."/>
        </authorList>
    </citation>
    <scope>NUCLEOTIDE SEQUENCE [LARGE SCALE GENOMIC DNA]</scope>
    <source>
        <strain evidence="2 3">KCTC 52727</strain>
    </source>
</reference>
<feature type="region of interest" description="Disordered" evidence="1">
    <location>
        <begin position="1"/>
        <end position="169"/>
    </location>
</feature>
<dbReference type="RefSeq" id="WP_164035834.1">
    <property type="nucleotide sequence ID" value="NZ_JAAGNZ010000001.1"/>
</dbReference>
<dbReference type="EMBL" id="JAAGNZ010000001">
    <property type="protein sequence ID" value="NEU66577.1"/>
    <property type="molecule type" value="Genomic_DNA"/>
</dbReference>
<dbReference type="Proteomes" id="UP000477386">
    <property type="component" value="Unassembled WGS sequence"/>
</dbReference>
<feature type="compositionally biased region" description="Basic and acidic residues" evidence="1">
    <location>
        <begin position="1"/>
        <end position="13"/>
    </location>
</feature>
<organism evidence="2 3">
    <name type="scientific">Spirosoma agri</name>
    <dbReference type="NCBI Taxonomy" id="1987381"/>
    <lineage>
        <taxon>Bacteria</taxon>
        <taxon>Pseudomonadati</taxon>
        <taxon>Bacteroidota</taxon>
        <taxon>Cytophagia</taxon>
        <taxon>Cytophagales</taxon>
        <taxon>Cytophagaceae</taxon>
        <taxon>Spirosoma</taxon>
    </lineage>
</organism>
<feature type="compositionally biased region" description="Polar residues" evidence="1">
    <location>
        <begin position="158"/>
        <end position="169"/>
    </location>
</feature>
<accession>A0A6M0IFC5</accession>
<feature type="compositionally biased region" description="Polar residues" evidence="1">
    <location>
        <begin position="101"/>
        <end position="115"/>
    </location>
</feature>
<evidence type="ECO:0000313" key="3">
    <source>
        <dbReference type="Proteomes" id="UP000477386"/>
    </source>
</evidence>
<sequence>MENKSEDVERDDAQINGRTNGPFGTDDTDVDRPAEDNKHRYDQENSANGLDSLQVRGGQDGRNNRGIGSTDMDGKNGILRMGDQDNSTMEVTEAGEESAVGDQTKTSTVDVTTQGPDDYASADQVGVPSAQEEAKKQDDLEEEEVADSEPESEEDIAQTGTDLNNKPTY</sequence>
<protein>
    <submittedName>
        <fullName evidence="2">Uncharacterized protein</fullName>
    </submittedName>
</protein>